<organism evidence="2 3">
    <name type="scientific">Aetokthonos hydrillicola Thurmond2011</name>
    <dbReference type="NCBI Taxonomy" id="2712845"/>
    <lineage>
        <taxon>Bacteria</taxon>
        <taxon>Bacillati</taxon>
        <taxon>Cyanobacteriota</taxon>
        <taxon>Cyanophyceae</taxon>
        <taxon>Nostocales</taxon>
        <taxon>Hapalosiphonaceae</taxon>
        <taxon>Aetokthonos</taxon>
    </lineage>
</organism>
<dbReference type="AlphaFoldDB" id="A0AAP5IF90"/>
<protein>
    <submittedName>
        <fullName evidence="2">DUF4351 domain-containing protein</fullName>
    </submittedName>
</protein>
<dbReference type="EMBL" id="JAALHA020000035">
    <property type="protein sequence ID" value="MDR9900505.1"/>
    <property type="molecule type" value="Genomic_DNA"/>
</dbReference>
<evidence type="ECO:0000259" key="1">
    <source>
        <dbReference type="Pfam" id="PF14261"/>
    </source>
</evidence>
<dbReference type="InterPro" id="IPR025587">
    <property type="entry name" value="DUF4351"/>
</dbReference>
<evidence type="ECO:0000313" key="2">
    <source>
        <dbReference type="EMBL" id="MDR9900505.1"/>
    </source>
</evidence>
<dbReference type="Pfam" id="PF14261">
    <property type="entry name" value="DUF4351"/>
    <property type="match status" value="1"/>
</dbReference>
<dbReference type="Proteomes" id="UP000667802">
    <property type="component" value="Unassembled WGS sequence"/>
</dbReference>
<evidence type="ECO:0000313" key="3">
    <source>
        <dbReference type="Proteomes" id="UP000667802"/>
    </source>
</evidence>
<keyword evidence="3" id="KW-1185">Reference proteome</keyword>
<dbReference type="PANTHER" id="PTHR35586">
    <property type="entry name" value="SLL1691 PROTEIN"/>
    <property type="match status" value="1"/>
</dbReference>
<reference evidence="3" key="1">
    <citation type="journal article" date="2021" name="Science">
        <title>Hunting the eagle killer: A cyanobacterial neurotoxin causes vacuolar myelinopathy.</title>
        <authorList>
            <person name="Breinlinger S."/>
            <person name="Phillips T.J."/>
            <person name="Haram B.N."/>
            <person name="Mares J."/>
            <person name="Martinez Yerena J.A."/>
            <person name="Hrouzek P."/>
            <person name="Sobotka R."/>
            <person name="Henderson W.M."/>
            <person name="Schmieder P."/>
            <person name="Williams S.M."/>
            <person name="Lauderdale J.D."/>
            <person name="Wilde H.D."/>
            <person name="Gerrin W."/>
            <person name="Kust A."/>
            <person name="Washington J.W."/>
            <person name="Wagner C."/>
            <person name="Geier B."/>
            <person name="Liebeke M."/>
            <person name="Enke H."/>
            <person name="Niedermeyer T.H.J."/>
            <person name="Wilde S.B."/>
        </authorList>
    </citation>
    <scope>NUCLEOTIDE SEQUENCE [LARGE SCALE GENOMIC DNA]</scope>
    <source>
        <strain evidence="3">Thurmond2011</strain>
    </source>
</reference>
<gene>
    <name evidence="2" type="ORF">G7B40_039060</name>
</gene>
<proteinExistence type="predicted"/>
<accession>A0AAP5IF90</accession>
<sequence>MTRTPHDNFAKDYFQELLSPLGQVQISREVTDEARQIDILFSPSSPSIVPPESLGLLGRLVTQTSSIEIFRNQPNLFQVLMCANKLYSYFAELNRLAKREDRSLDVEALGKLLIISTTASADLLEGFGATLDLEINCNGVYSFPKNWKGVIIAVNKLPVTNGTLWLRILGKGKVQRNAVDELLALPDTNVYKQSTLRLIANWRILTMKQSNLTDEDQEIIMNLSTAYVEWEQKTLEQGKESGRLEGEQKIIMRLLNQRFGEIGQPVIEQIRQLSTEQLEELTDVLFTLSATTDLEQWLENRLKSMS</sequence>
<name>A0AAP5IF90_9CYAN</name>
<dbReference type="PANTHER" id="PTHR35586:SF2">
    <property type="entry name" value="SLL1542 PROTEIN"/>
    <property type="match status" value="1"/>
</dbReference>
<comment type="caution">
    <text evidence="2">The sequence shown here is derived from an EMBL/GenBank/DDBJ whole genome shotgun (WGS) entry which is preliminary data.</text>
</comment>
<dbReference type="RefSeq" id="WP_208344675.1">
    <property type="nucleotide sequence ID" value="NZ_CAWQFN010000526.1"/>
</dbReference>
<feature type="domain" description="DUF4351" evidence="1">
    <location>
        <begin position="241"/>
        <end position="298"/>
    </location>
</feature>